<dbReference type="FunFam" id="3.40.309.10:FF:000024">
    <property type="entry name" value="Betaine aldehyde dehydrogenase"/>
    <property type="match status" value="1"/>
</dbReference>
<keyword evidence="3" id="KW-0472">Membrane</keyword>
<dbReference type="SUPFAM" id="SSF53720">
    <property type="entry name" value="ALDH-like"/>
    <property type="match status" value="1"/>
</dbReference>
<dbReference type="EMBL" id="RBNJ01016532">
    <property type="protein sequence ID" value="RUS24290.1"/>
    <property type="molecule type" value="Genomic_DNA"/>
</dbReference>
<dbReference type="Gene3D" id="3.40.309.10">
    <property type="entry name" value="Aldehyde Dehydrogenase, Chain A, domain 2"/>
    <property type="match status" value="1"/>
</dbReference>
<evidence type="ECO:0000256" key="1">
    <source>
        <dbReference type="ARBA" id="ARBA00009986"/>
    </source>
</evidence>
<evidence type="ECO:0000313" key="5">
    <source>
        <dbReference type="EMBL" id="RUS24290.1"/>
    </source>
</evidence>
<dbReference type="InterPro" id="IPR016160">
    <property type="entry name" value="Ald_DH_CS_CYS"/>
</dbReference>
<gene>
    <name evidence="5" type="ORF">BC938DRAFT_473826</name>
</gene>
<organism evidence="5 6">
    <name type="scientific">Jimgerdemannia flammicorona</name>
    <dbReference type="NCBI Taxonomy" id="994334"/>
    <lineage>
        <taxon>Eukaryota</taxon>
        <taxon>Fungi</taxon>
        <taxon>Fungi incertae sedis</taxon>
        <taxon>Mucoromycota</taxon>
        <taxon>Mucoromycotina</taxon>
        <taxon>Endogonomycetes</taxon>
        <taxon>Endogonales</taxon>
        <taxon>Endogonaceae</taxon>
        <taxon>Jimgerdemannia</taxon>
    </lineage>
</organism>
<dbReference type="Pfam" id="PF00171">
    <property type="entry name" value="Aldedh"/>
    <property type="match status" value="1"/>
</dbReference>
<dbReference type="GO" id="GO:0016620">
    <property type="term" value="F:oxidoreductase activity, acting on the aldehyde or oxo group of donors, NAD or NADP as acceptor"/>
    <property type="evidence" value="ECO:0007669"/>
    <property type="project" value="InterPro"/>
</dbReference>
<name>A0A433Q3C2_9FUNG</name>
<protein>
    <submittedName>
        <fullName evidence="5">Aldehyde/histidinol dehydrogenase</fullName>
    </submittedName>
</protein>
<dbReference type="InterPro" id="IPR016163">
    <property type="entry name" value="Ald_DH_C"/>
</dbReference>
<feature type="transmembrane region" description="Helical" evidence="3">
    <location>
        <begin position="6"/>
        <end position="24"/>
    </location>
</feature>
<keyword evidence="2" id="KW-0560">Oxidoreductase</keyword>
<dbReference type="PANTHER" id="PTHR11699">
    <property type="entry name" value="ALDEHYDE DEHYDROGENASE-RELATED"/>
    <property type="match status" value="1"/>
</dbReference>
<feature type="transmembrane region" description="Helical" evidence="3">
    <location>
        <begin position="31"/>
        <end position="51"/>
    </location>
</feature>
<evidence type="ECO:0000259" key="4">
    <source>
        <dbReference type="Pfam" id="PF00171"/>
    </source>
</evidence>
<dbReference type="Proteomes" id="UP000274822">
    <property type="component" value="Unassembled WGS sequence"/>
</dbReference>
<sequence>MDFSWLVGLALLSIGSALTFYDIIPTSYESLIPLALFVLGYPVAIETFYYLTTPYTLAESRPGWKDGKILVEPTIRVHIYPHAPKPPRALAHTHLRTNIADLKTIICYDPATGRHLASIPAPTPADVAEAYARVKRAQEKWAKTTFEERRRVLRSLLDFIVENQEDISRVAVRDSGKTMIDATLGEIITTCAKLRWTIDNGEQALADDYRAPGLLMMYKNAKVVYQPLGVVAALVSWNYPFHNTFGPLISAIFAGNGILIKCSEYVAWSTSYWSAIMRTCLAVHGHDPELVQFINGFADVGEAIVTSGVNHITFIGSPEVGKKVQLNAADHLVPCLLELGGKDCAIVLKDADLGQVTSVLMRGVFQNCGQNCIGIERIIMENEIYDGFVKDVEARIKELRLGSVLDDEEGVDCGAMTMGTQNDKLETLITDAVSKGARLLVGGKRYSHPRHPSGQYFSPTLLVDVTPEMNIARHEVFAPIMVLMRAKDAEDALRIANTCPYGLCSSVFSGNSRLAEQLCLRLKTGMANVNDFGVNYLCQSLPFGGVGISGYGRFAGAEGLRGLCVPKAVTIDKISFIKTSIPPPVDYPIKKAAKGYGFVKELVRFAYAPQIMEKVKGGLGLAKASL</sequence>
<dbReference type="PROSITE" id="PS00070">
    <property type="entry name" value="ALDEHYDE_DEHYDR_CYS"/>
    <property type="match status" value="1"/>
</dbReference>
<reference evidence="5 6" key="1">
    <citation type="journal article" date="2018" name="New Phytol.">
        <title>Phylogenomics of Endogonaceae and evolution of mycorrhizas within Mucoromycota.</title>
        <authorList>
            <person name="Chang Y."/>
            <person name="Desiro A."/>
            <person name="Na H."/>
            <person name="Sandor L."/>
            <person name="Lipzen A."/>
            <person name="Clum A."/>
            <person name="Barry K."/>
            <person name="Grigoriev I.V."/>
            <person name="Martin F.M."/>
            <person name="Stajich J.E."/>
            <person name="Smith M.E."/>
            <person name="Bonito G."/>
            <person name="Spatafora J.W."/>
        </authorList>
    </citation>
    <scope>NUCLEOTIDE SEQUENCE [LARGE SCALE GENOMIC DNA]</scope>
    <source>
        <strain evidence="5 6">AD002</strain>
    </source>
</reference>
<dbReference type="CDD" id="cd07098">
    <property type="entry name" value="ALDH_F15-22"/>
    <property type="match status" value="1"/>
</dbReference>
<keyword evidence="3" id="KW-1133">Transmembrane helix</keyword>
<keyword evidence="3" id="KW-0812">Transmembrane</keyword>
<evidence type="ECO:0000256" key="3">
    <source>
        <dbReference type="SAM" id="Phobius"/>
    </source>
</evidence>
<dbReference type="Gene3D" id="3.40.605.10">
    <property type="entry name" value="Aldehyde Dehydrogenase, Chain A, domain 1"/>
    <property type="match status" value="1"/>
</dbReference>
<proteinExistence type="inferred from homology"/>
<dbReference type="InterPro" id="IPR016161">
    <property type="entry name" value="Ald_DH/histidinol_DH"/>
</dbReference>
<dbReference type="InterPro" id="IPR015590">
    <property type="entry name" value="Aldehyde_DH_dom"/>
</dbReference>
<dbReference type="InterPro" id="IPR016162">
    <property type="entry name" value="Ald_DH_N"/>
</dbReference>
<dbReference type="AlphaFoldDB" id="A0A433Q3C2"/>
<evidence type="ECO:0000256" key="2">
    <source>
        <dbReference type="ARBA" id="ARBA00023002"/>
    </source>
</evidence>
<evidence type="ECO:0000313" key="6">
    <source>
        <dbReference type="Proteomes" id="UP000274822"/>
    </source>
</evidence>
<feature type="domain" description="Aldehyde dehydrogenase" evidence="4">
    <location>
        <begin position="103"/>
        <end position="569"/>
    </location>
</feature>
<keyword evidence="6" id="KW-1185">Reference proteome</keyword>
<comment type="caution">
    <text evidence="5">The sequence shown here is derived from an EMBL/GenBank/DDBJ whole genome shotgun (WGS) entry which is preliminary data.</text>
</comment>
<comment type="similarity">
    <text evidence="1">Belongs to the aldehyde dehydrogenase family.</text>
</comment>
<accession>A0A433Q3C2</accession>